<dbReference type="RefSeq" id="XP_028474245.1">
    <property type="nucleotide sequence ID" value="XM_028617782.1"/>
</dbReference>
<name>A0A427XJU3_9TREE</name>
<proteinExistence type="predicted"/>
<organism evidence="2 3">
    <name type="scientific">Apiotrichum porosum</name>
    <dbReference type="NCBI Taxonomy" id="105984"/>
    <lineage>
        <taxon>Eukaryota</taxon>
        <taxon>Fungi</taxon>
        <taxon>Dikarya</taxon>
        <taxon>Basidiomycota</taxon>
        <taxon>Agaricomycotina</taxon>
        <taxon>Tremellomycetes</taxon>
        <taxon>Trichosporonales</taxon>
        <taxon>Trichosporonaceae</taxon>
        <taxon>Apiotrichum</taxon>
    </lineage>
</organism>
<dbReference type="GeneID" id="39586575"/>
<feature type="compositionally biased region" description="Basic and acidic residues" evidence="1">
    <location>
        <begin position="84"/>
        <end position="97"/>
    </location>
</feature>
<evidence type="ECO:0000313" key="2">
    <source>
        <dbReference type="EMBL" id="RSH79098.1"/>
    </source>
</evidence>
<keyword evidence="3" id="KW-1185">Reference proteome</keyword>
<reference evidence="2 3" key="1">
    <citation type="submission" date="2018-11" db="EMBL/GenBank/DDBJ databases">
        <title>Genome sequence of Apiotrichum porosum DSM 27194.</title>
        <authorList>
            <person name="Aliyu H."/>
            <person name="Gorte O."/>
            <person name="Ochsenreither K."/>
        </authorList>
    </citation>
    <scope>NUCLEOTIDE SEQUENCE [LARGE SCALE GENOMIC DNA]</scope>
    <source>
        <strain evidence="2 3">DSM 27194</strain>
    </source>
</reference>
<protein>
    <submittedName>
        <fullName evidence="2">Uncharacterized protein</fullName>
    </submittedName>
</protein>
<comment type="caution">
    <text evidence="2">The sequence shown here is derived from an EMBL/GenBank/DDBJ whole genome shotgun (WGS) entry which is preliminary data.</text>
</comment>
<feature type="region of interest" description="Disordered" evidence="1">
    <location>
        <begin position="84"/>
        <end position="107"/>
    </location>
</feature>
<gene>
    <name evidence="2" type="ORF">EHS24_002032</name>
</gene>
<dbReference type="AlphaFoldDB" id="A0A427XJU3"/>
<accession>A0A427XJU3</accession>
<evidence type="ECO:0000256" key="1">
    <source>
        <dbReference type="SAM" id="MobiDB-lite"/>
    </source>
</evidence>
<dbReference type="Proteomes" id="UP000279236">
    <property type="component" value="Unassembled WGS sequence"/>
</dbReference>
<dbReference type="EMBL" id="RSCE01000011">
    <property type="protein sequence ID" value="RSH79098.1"/>
    <property type="molecule type" value="Genomic_DNA"/>
</dbReference>
<sequence>MVFQGERRLNLIDRLRPERGYRSAAEIVIAGYGWGDDTVALEDVLALGIESLGEGDGSCPLEVRNGKYWLQFSHIESIPIQFDKQEPKCDPSWDSSRRPTSPTPNLKAAPSTAIVIMPWLSSELVHLLMLTLSKALAVNIFLPLTTLSVRRVTSHPSTPPQQSQSHYSWLSSPKAIPSRCLQSLATKRVAVATPTPPSSPAVSCTVWCPWPAPLLAQAMGAAVVMDRAAVMDSQQTHYPSPFPSLSPLIDALNEPNTSTSEVTHAASPTLAPRAAKIVARDAIAKTSMTRKVSTTSTFSASAGRPDLPPLRPRMARVWGVATMKLTLQMKSPPPPPLPASGRRWVVPPPALGGYFGSARSRAPRKPTGYSGLPLKGGAHRLVEHESPEYWSKHGSAHYLYGQSLPELLHLPRFFLHAIAMTYEELDNVTEGISQSSLFQIQPRVVLIEMFLLTRIEWLFATALGFYGTPLIYSEVSRLGLVLAPENKSSFNRGSPMAHAGNVLDSATAKVVGRLGGLATAAAKRKQWALDLGVDDPSSVTWKQWMTWAKIHQPKTYDDEMAKMIKMGRVGGAAKERIKSQKRAIDLGLDDGHLVSWKEWLEWSKVNQPQKYMDTVAKAALNSSRTKWARDKLPGGGGHGHTLKVVSTSTQDTEGMLEVIMSQFMCHQFLTMYNRVLPFRFRLRLPYGTASSIWARHGIDVLGRVVRVKITRDPFTGRLEPATSWIELHDVQTGKHLTSFNYTTALEAQAKHDNIPKPRTGEMTRAETVFMAILVFQHLEAHVLAAPQTVEEVYQDIADEEAAEEG</sequence>
<evidence type="ECO:0000313" key="3">
    <source>
        <dbReference type="Proteomes" id="UP000279236"/>
    </source>
</evidence>